<comment type="caution">
    <text evidence="1">The sequence shown here is derived from an EMBL/GenBank/DDBJ whole genome shotgun (WGS) entry which is preliminary data.</text>
</comment>
<reference evidence="1" key="1">
    <citation type="submission" date="2022-05" db="EMBL/GenBank/DDBJ databases">
        <authorList>
            <person name="Sun H.-N."/>
        </authorList>
    </citation>
    <scope>NUCLEOTIDE SEQUENCE</scope>
    <source>
        <strain evidence="1">HB14</strain>
    </source>
</reference>
<dbReference type="AlphaFoldDB" id="A0A9X2HUL6"/>
<evidence type="ECO:0000313" key="1">
    <source>
        <dbReference type="EMBL" id="MCP8898510.1"/>
    </source>
</evidence>
<keyword evidence="2" id="KW-1185">Reference proteome</keyword>
<protein>
    <recommendedName>
        <fullName evidence="3">Lipoprotein</fullName>
    </recommendedName>
</protein>
<accession>A0A9X2HUL6</accession>
<proteinExistence type="predicted"/>
<evidence type="ECO:0000313" key="2">
    <source>
        <dbReference type="Proteomes" id="UP001139319"/>
    </source>
</evidence>
<name>A0A9X2HUL6_9GAMM</name>
<organism evidence="1 2">
    <name type="scientific">Gilvimarinus xylanilyticus</name>
    <dbReference type="NCBI Taxonomy" id="2944139"/>
    <lineage>
        <taxon>Bacteria</taxon>
        <taxon>Pseudomonadati</taxon>
        <taxon>Pseudomonadota</taxon>
        <taxon>Gammaproteobacteria</taxon>
        <taxon>Cellvibrionales</taxon>
        <taxon>Cellvibrionaceae</taxon>
        <taxon>Gilvimarinus</taxon>
    </lineage>
</organism>
<reference evidence="1" key="2">
    <citation type="submission" date="2023-01" db="EMBL/GenBank/DDBJ databases">
        <title>Gilvimarinus xylanilyticus HB14 isolated from Caulerpa lentillifera aquaculture base in Hainan, China.</title>
        <authorList>
            <person name="Zhang Y.-J."/>
        </authorList>
    </citation>
    <scope>NUCLEOTIDE SEQUENCE</scope>
    <source>
        <strain evidence="1">HB14</strain>
    </source>
</reference>
<gene>
    <name evidence="1" type="ORF">M6D89_04270</name>
</gene>
<sequence length="72" mass="8270">MTKFTGLILLAVLAACSHKAIYDNAQNDQRWQCDKEPISTQAECRERVAKSYDQYERERQELLKGDSASAFE</sequence>
<dbReference type="Proteomes" id="UP001139319">
    <property type="component" value="Unassembled WGS sequence"/>
</dbReference>
<evidence type="ECO:0008006" key="3">
    <source>
        <dbReference type="Google" id="ProtNLM"/>
    </source>
</evidence>
<dbReference type="RefSeq" id="WP_253966786.1">
    <property type="nucleotide sequence ID" value="NZ_JAMFTH010000001.1"/>
</dbReference>
<dbReference type="PROSITE" id="PS51257">
    <property type="entry name" value="PROKAR_LIPOPROTEIN"/>
    <property type="match status" value="1"/>
</dbReference>
<dbReference type="EMBL" id="JAMFTH010000001">
    <property type="protein sequence ID" value="MCP8898510.1"/>
    <property type="molecule type" value="Genomic_DNA"/>
</dbReference>